<feature type="compositionally biased region" description="Basic and acidic residues" evidence="2">
    <location>
        <begin position="401"/>
        <end position="413"/>
    </location>
</feature>
<dbReference type="EMBL" id="JBHSOZ010000003">
    <property type="protein sequence ID" value="MFC5712742.1"/>
    <property type="molecule type" value="Genomic_DNA"/>
</dbReference>
<evidence type="ECO:0000256" key="1">
    <source>
        <dbReference type="ARBA" id="ARBA00093462"/>
    </source>
</evidence>
<feature type="compositionally biased region" description="Polar residues" evidence="2">
    <location>
        <begin position="414"/>
        <end position="423"/>
    </location>
</feature>
<comment type="similarity">
    <text evidence="1">Belongs to the DnaB/DnaD family.</text>
</comment>
<evidence type="ECO:0000256" key="2">
    <source>
        <dbReference type="SAM" id="MobiDB-lite"/>
    </source>
</evidence>
<dbReference type="Pfam" id="PF25888">
    <property type="entry name" value="WHD_DnaB"/>
    <property type="match status" value="1"/>
</dbReference>
<evidence type="ECO:0000313" key="5">
    <source>
        <dbReference type="EMBL" id="MFC5712742.1"/>
    </source>
</evidence>
<feature type="domain" description="Replicative helicase loading/DNA remodeling protein DnaB N-terminal winged helix" evidence="4">
    <location>
        <begin position="10"/>
        <end position="272"/>
    </location>
</feature>
<feature type="domain" description="DnaB/C C-terminal" evidence="3">
    <location>
        <begin position="339"/>
        <end position="395"/>
    </location>
</feature>
<dbReference type="InterPro" id="IPR058660">
    <property type="entry name" value="WHD_DnaB"/>
</dbReference>
<evidence type="ECO:0000259" key="3">
    <source>
        <dbReference type="Pfam" id="PF07261"/>
    </source>
</evidence>
<name>A0ABW0YMS0_9BACI</name>
<dbReference type="Pfam" id="PF07261">
    <property type="entry name" value="DnaB_2"/>
    <property type="match status" value="1"/>
</dbReference>
<gene>
    <name evidence="5" type="ORF">ACFPU1_08110</name>
</gene>
<dbReference type="Proteomes" id="UP001596142">
    <property type="component" value="Unassembled WGS sequence"/>
</dbReference>
<feature type="region of interest" description="Disordered" evidence="2">
    <location>
        <begin position="401"/>
        <end position="482"/>
    </location>
</feature>
<comment type="caution">
    <text evidence="5">The sequence shown here is derived from an EMBL/GenBank/DDBJ whole genome shotgun (WGS) entry which is preliminary data.</text>
</comment>
<dbReference type="RefSeq" id="WP_385939970.1">
    <property type="nucleotide sequence ID" value="NZ_JBHSOZ010000003.1"/>
</dbReference>
<accession>A0ABW0YMS0</accession>
<reference evidence="6" key="1">
    <citation type="journal article" date="2019" name="Int. J. Syst. Evol. Microbiol.">
        <title>The Global Catalogue of Microorganisms (GCM) 10K type strain sequencing project: providing services to taxonomists for standard genome sequencing and annotation.</title>
        <authorList>
            <consortium name="The Broad Institute Genomics Platform"/>
            <consortium name="The Broad Institute Genome Sequencing Center for Infectious Disease"/>
            <person name="Wu L."/>
            <person name="Ma J."/>
        </authorList>
    </citation>
    <scope>NUCLEOTIDE SEQUENCE [LARGE SCALE GENOMIC DNA]</scope>
    <source>
        <strain evidence="6">CECT 7184</strain>
    </source>
</reference>
<proteinExistence type="inferred from homology"/>
<organism evidence="5 6">
    <name type="scientific">Thalassorhabdus alkalitolerans</name>
    <dbReference type="NCBI Taxonomy" id="2282697"/>
    <lineage>
        <taxon>Bacteria</taxon>
        <taxon>Bacillati</taxon>
        <taxon>Bacillota</taxon>
        <taxon>Bacilli</taxon>
        <taxon>Bacillales</taxon>
        <taxon>Bacillaceae</taxon>
        <taxon>Thalassorhabdus</taxon>
    </lineage>
</organism>
<evidence type="ECO:0000313" key="6">
    <source>
        <dbReference type="Proteomes" id="UP001596142"/>
    </source>
</evidence>
<evidence type="ECO:0000259" key="4">
    <source>
        <dbReference type="Pfam" id="PF25888"/>
    </source>
</evidence>
<sequence length="482" mass="55835">MSWHWKELLPIDRYCVRTDEKPCEGDQKVLSLLYQPLIGSMAVSLYMTLASKLEKDSYWSDESNHQELMLVMGAALNQIFEERRKLEGIGLLRTYKQAEEGSSLFIYELQAPMSPKQFFQNDVLSVFLYNRLGKEKYRKTRDRFMLDTIDESSCTEITSSFNEVFASLHHSEMVLQNQEAQEMIMAEEKGKGFAQRPSGKDPFLDQSSFDFELLKADLPAFIKTEDILSEEAKDAIARLAFVYRLGPLEMSKLIQQSLVGGETLEISELRKKVQDWYRFEYGPEPPALAYRTHPAKHRIMEEKEPVTEEEKMIHFYESTSPVMLLESISDGAKVPLADIKIVESLILEYRLQPGVVNVLIDYVMKTNNMKLNKTLIQKIAGHWSRKQLNTVKEAMNLAKEENKSKKALAEKANTKQGAASGNSRPYRPQVRKDKLPKWLTEEQESKEKVSTDSGRKEMEIEKQRFEEMMRKRHENRKNRGES</sequence>
<protein>
    <submittedName>
        <fullName evidence="5">Replication initiation and membrane attachment family protein</fullName>
    </submittedName>
</protein>
<feature type="compositionally biased region" description="Basic and acidic residues" evidence="2">
    <location>
        <begin position="430"/>
        <end position="469"/>
    </location>
</feature>
<dbReference type="InterPro" id="IPR006343">
    <property type="entry name" value="DnaB/C_C"/>
</dbReference>
<keyword evidence="6" id="KW-1185">Reference proteome</keyword>